<reference evidence="1" key="1">
    <citation type="submission" date="2020-03" db="EMBL/GenBank/DDBJ databases">
        <title>The deep terrestrial virosphere.</title>
        <authorList>
            <person name="Holmfeldt K."/>
            <person name="Nilsson E."/>
            <person name="Simone D."/>
            <person name="Lopez-Fernandez M."/>
            <person name="Wu X."/>
            <person name="de Brujin I."/>
            <person name="Lundin D."/>
            <person name="Andersson A."/>
            <person name="Bertilsson S."/>
            <person name="Dopson M."/>
        </authorList>
    </citation>
    <scope>NUCLEOTIDE SEQUENCE</scope>
    <source>
        <strain evidence="1">TM448A02716</strain>
        <strain evidence="2">TM448B00795</strain>
    </source>
</reference>
<protein>
    <submittedName>
        <fullName evidence="1">Uncharacterized protein</fullName>
    </submittedName>
</protein>
<dbReference type="AlphaFoldDB" id="A0A6H1ZY78"/>
<evidence type="ECO:0000313" key="1">
    <source>
        <dbReference type="EMBL" id="QJA52429.1"/>
    </source>
</evidence>
<dbReference type="EMBL" id="MT144659">
    <property type="protein sequence ID" value="QJH96691.1"/>
    <property type="molecule type" value="Genomic_DNA"/>
</dbReference>
<sequence length="70" mass="8196">MNEEQNEKKYFERFLNKYIFVSKQVGNDEYRYKGICLEVLDDKLILDDINCGPIPLTYEGLSVTGVKDNE</sequence>
<proteinExistence type="predicted"/>
<dbReference type="EMBL" id="MT144339">
    <property type="protein sequence ID" value="QJA52429.1"/>
    <property type="molecule type" value="Genomic_DNA"/>
</dbReference>
<organism evidence="1">
    <name type="scientific">viral metagenome</name>
    <dbReference type="NCBI Taxonomy" id="1070528"/>
    <lineage>
        <taxon>unclassified sequences</taxon>
        <taxon>metagenomes</taxon>
        <taxon>organismal metagenomes</taxon>
    </lineage>
</organism>
<evidence type="ECO:0000313" key="2">
    <source>
        <dbReference type="EMBL" id="QJH96691.1"/>
    </source>
</evidence>
<gene>
    <name evidence="1" type="ORF">TM448A02716_0007</name>
    <name evidence="2" type="ORF">TM448B00795_0005</name>
</gene>
<name>A0A6H1ZY78_9ZZZZ</name>
<accession>A0A6H1ZY78</accession>